<dbReference type="CDD" id="cd07516">
    <property type="entry name" value="HAD_Pase"/>
    <property type="match status" value="1"/>
</dbReference>
<dbReference type="EC" id="3.1.3.-" evidence="1"/>
<dbReference type="PROSITE" id="PS01228">
    <property type="entry name" value="COF_1"/>
    <property type="match status" value="1"/>
</dbReference>
<dbReference type="SFLD" id="SFLDG01140">
    <property type="entry name" value="C2.B:_Phosphomannomutase_and_P"/>
    <property type="match status" value="1"/>
</dbReference>
<dbReference type="PANTHER" id="PTHR10000:SF23">
    <property type="entry name" value="5-AMINO-6-(5-PHOSPHO-D-RIBITYLAMINO)URACIL PHOSPHATASE YITU"/>
    <property type="match status" value="1"/>
</dbReference>
<dbReference type="InterPro" id="IPR036412">
    <property type="entry name" value="HAD-like_sf"/>
</dbReference>
<dbReference type="SFLD" id="SFLDS00003">
    <property type="entry name" value="Haloacid_Dehalogenase"/>
    <property type="match status" value="1"/>
</dbReference>
<dbReference type="InterPro" id="IPR023214">
    <property type="entry name" value="HAD_sf"/>
</dbReference>
<dbReference type="GO" id="GO:0005829">
    <property type="term" value="C:cytosol"/>
    <property type="evidence" value="ECO:0007669"/>
    <property type="project" value="TreeGrafter"/>
</dbReference>
<dbReference type="Gene3D" id="3.40.50.1000">
    <property type="entry name" value="HAD superfamily/HAD-like"/>
    <property type="match status" value="1"/>
</dbReference>
<evidence type="ECO:0000313" key="1">
    <source>
        <dbReference type="EMBL" id="SUM83500.1"/>
    </source>
</evidence>
<gene>
    <name evidence="1" type="primary">yidA</name>
    <name evidence="1" type="ORF">NCTC7688_02051</name>
</gene>
<dbReference type="EMBL" id="UHED01000001">
    <property type="protein sequence ID" value="SUM83500.1"/>
    <property type="molecule type" value="Genomic_DNA"/>
</dbReference>
<dbReference type="GO" id="GO:0016791">
    <property type="term" value="F:phosphatase activity"/>
    <property type="evidence" value="ECO:0007669"/>
    <property type="project" value="TreeGrafter"/>
</dbReference>
<dbReference type="GO" id="GO:0000287">
    <property type="term" value="F:magnesium ion binding"/>
    <property type="evidence" value="ECO:0007669"/>
    <property type="project" value="TreeGrafter"/>
</dbReference>
<name>A0A380HMG3_STASA</name>
<dbReference type="NCBIfam" id="TIGR01484">
    <property type="entry name" value="HAD-SF-IIB"/>
    <property type="match status" value="1"/>
</dbReference>
<sequence length="282" mass="32398">MESYLICLDLDGTLLTDEKVISPYTKNVLTTLQQQGHKLMIATGRPYRASQIYYHELNMDTPVVNFNGAFVHHPKDDQFEPMHEVLDLDLSKNIIESLNDYGVTNMIAEVKDYVFINNYDQKLFDGFSMGNPKVETGDLLNSLTESPTSILVEAEEFMIPRVKQMLTRFYAENIEHRRWGSPFPVIEIVKQGISKARGIDYVKSYLNIDRNHIIAFGDEDNDLEMIKYAKHGIAMDNGLDELKHVANQTTYSNNEDGIGRYLNDYFQLNMPYEETVKSSIES</sequence>
<dbReference type="SUPFAM" id="SSF56784">
    <property type="entry name" value="HAD-like"/>
    <property type="match status" value="1"/>
</dbReference>
<dbReference type="Proteomes" id="UP000254707">
    <property type="component" value="Unassembled WGS sequence"/>
</dbReference>
<proteinExistence type="predicted"/>
<dbReference type="InterPro" id="IPR006379">
    <property type="entry name" value="HAD-SF_hydro_IIB"/>
</dbReference>
<dbReference type="Gene3D" id="3.30.1240.10">
    <property type="match status" value="1"/>
</dbReference>
<accession>A0A380HMG3</accession>
<dbReference type="NCBIfam" id="TIGR00099">
    <property type="entry name" value="Cof-subfamily"/>
    <property type="match status" value="1"/>
</dbReference>
<evidence type="ECO:0000313" key="2">
    <source>
        <dbReference type="Proteomes" id="UP000254707"/>
    </source>
</evidence>
<dbReference type="RefSeq" id="WP_002483780.1">
    <property type="nucleotide sequence ID" value="NZ_CP031196.1"/>
</dbReference>
<dbReference type="PANTHER" id="PTHR10000">
    <property type="entry name" value="PHOSPHOSERINE PHOSPHATASE"/>
    <property type="match status" value="1"/>
</dbReference>
<dbReference type="InterPro" id="IPR000150">
    <property type="entry name" value="Cof"/>
</dbReference>
<dbReference type="Pfam" id="PF08282">
    <property type="entry name" value="Hydrolase_3"/>
    <property type="match status" value="1"/>
</dbReference>
<dbReference type="AlphaFoldDB" id="A0A380HMG3"/>
<organism evidence="1 2">
    <name type="scientific">Staphylococcus saprophyticus</name>
    <dbReference type="NCBI Taxonomy" id="29385"/>
    <lineage>
        <taxon>Bacteria</taxon>
        <taxon>Bacillati</taxon>
        <taxon>Bacillota</taxon>
        <taxon>Bacilli</taxon>
        <taxon>Bacillales</taxon>
        <taxon>Staphylococcaceae</taxon>
        <taxon>Staphylococcus</taxon>
    </lineage>
</organism>
<keyword evidence="1" id="KW-0378">Hydrolase</keyword>
<protein>
    <submittedName>
        <fullName evidence="1">Hydrolase</fullName>
        <ecNumber evidence="1">3.1.3.-</ecNumber>
    </submittedName>
</protein>
<reference evidence="1 2" key="1">
    <citation type="submission" date="2018-06" db="EMBL/GenBank/DDBJ databases">
        <authorList>
            <consortium name="Pathogen Informatics"/>
            <person name="Doyle S."/>
        </authorList>
    </citation>
    <scope>NUCLEOTIDE SEQUENCE [LARGE SCALE GENOMIC DNA]</scope>
    <source>
        <strain evidence="1 2">NCTC7688</strain>
    </source>
</reference>